<name>A0A3L8E064_OOCBI</name>
<reference evidence="1" key="2">
    <citation type="submission" date="2018-07" db="EMBL/GenBank/DDBJ databases">
        <authorList>
            <person name="Mckenzie S.K."/>
            <person name="Kronauer D.J.C."/>
        </authorList>
    </citation>
    <scope>NUCLEOTIDE SEQUENCE</scope>
    <source>
        <strain evidence="1">Clonal line C1</strain>
    </source>
</reference>
<dbReference type="Proteomes" id="UP000279307">
    <property type="component" value="Chromosome 2"/>
</dbReference>
<dbReference type="OrthoDB" id="7526289at2759"/>
<reference evidence="1" key="1">
    <citation type="journal article" date="2018" name="Genome Res.">
        <title>The genomic architecture and molecular evolution of ant odorant receptors.</title>
        <authorList>
            <person name="McKenzie S.K."/>
            <person name="Kronauer D.J.C."/>
        </authorList>
    </citation>
    <scope>NUCLEOTIDE SEQUENCE [LARGE SCALE GENOMIC DNA]</scope>
    <source>
        <strain evidence="1">Clonal line C1</strain>
    </source>
</reference>
<dbReference type="EMBL" id="QOIP01000002">
    <property type="protein sequence ID" value="RLU26016.1"/>
    <property type="molecule type" value="Genomic_DNA"/>
</dbReference>
<gene>
    <name evidence="1" type="ORF">DMN91_002179</name>
</gene>
<dbReference type="AlphaFoldDB" id="A0A3L8E064"/>
<proteinExistence type="predicted"/>
<comment type="caution">
    <text evidence="1">The sequence shown here is derived from an EMBL/GenBank/DDBJ whole genome shotgun (WGS) entry which is preliminary data.</text>
</comment>
<evidence type="ECO:0000313" key="1">
    <source>
        <dbReference type="EMBL" id="RLU26016.1"/>
    </source>
</evidence>
<sequence>MVEPKKKCRQYNVEYLKYGFIESPTNNTLLMCLICQKVFSNEAMEPSKLKDHLKKAHTDNEDKDLSYFQALKEQFLKRSTSTDIFATTSKQENDGLRASYNISLLIAKSGKPHTIGEELILPAVSEVLRTVLHKSADDIIKKIPLSNNTVQRRIDEMAQDVEVSLCDFLKTTQFSLQLEESIVTGNEALLLAYVRFIKEEKICQELLFAKQLIISTKGESIFNVVKAFFKEREIPLNNIISIAIDGALAMVGRYRGFISFFKKSVPNVCAVHCVIHRQHLVAKNLSDRLHCSLQYVITAVNKIHALKDRLFRQICIENDEDFNRLLFHTEVHWLLNSACLNRVYNHFDLVIKSFENKDNLLRNNLIKVKSDIAYLTDLYNKFNKINLELQGDELNLIKTKSIISAFMSKLLLYKRKLERGVFYQFLNLSSVKKRDDEVLIYCQHLQALHNDFNNRFEDILTMKIPAWILDPFSSTEETELQLQEELIELSTNEELKFKFKNGYQAFWLQKQIPTLYPQLWAVVKKFLIAFPSSYLVERGCSAVASLFLKQRNLLQIADRGDLRILLTNIKPNIDKLIAAHQAHPSH</sequence>
<dbReference type="PANTHER" id="PTHR45913:SF22">
    <property type="entry name" value="SCAN BOX DOMAIN-CONTAINING PROTEIN"/>
    <property type="match status" value="1"/>
</dbReference>
<accession>A0A3L8E064</accession>
<evidence type="ECO:0008006" key="2">
    <source>
        <dbReference type="Google" id="ProtNLM"/>
    </source>
</evidence>
<protein>
    <recommendedName>
        <fullName evidence="2">SCAN domain-containing protein</fullName>
    </recommendedName>
</protein>
<dbReference type="PANTHER" id="PTHR45913">
    <property type="entry name" value="EPM2A-INTERACTING PROTEIN 1"/>
    <property type="match status" value="1"/>
</dbReference>
<organism evidence="1">
    <name type="scientific">Ooceraea biroi</name>
    <name type="common">Clonal raider ant</name>
    <name type="synonym">Cerapachys biroi</name>
    <dbReference type="NCBI Taxonomy" id="2015173"/>
    <lineage>
        <taxon>Eukaryota</taxon>
        <taxon>Metazoa</taxon>
        <taxon>Ecdysozoa</taxon>
        <taxon>Arthropoda</taxon>
        <taxon>Hexapoda</taxon>
        <taxon>Insecta</taxon>
        <taxon>Pterygota</taxon>
        <taxon>Neoptera</taxon>
        <taxon>Endopterygota</taxon>
        <taxon>Hymenoptera</taxon>
        <taxon>Apocrita</taxon>
        <taxon>Aculeata</taxon>
        <taxon>Formicoidea</taxon>
        <taxon>Formicidae</taxon>
        <taxon>Dorylinae</taxon>
        <taxon>Ooceraea</taxon>
    </lineage>
</organism>